<proteinExistence type="inferred from homology"/>
<dbReference type="OrthoDB" id="9778478at2"/>
<evidence type="ECO:0000313" key="10">
    <source>
        <dbReference type="Proteomes" id="UP000266340"/>
    </source>
</evidence>
<evidence type="ECO:0000256" key="1">
    <source>
        <dbReference type="ARBA" id="ARBA00005715"/>
    </source>
</evidence>
<dbReference type="InterPro" id="IPR031475">
    <property type="entry name" value="NBD_C"/>
</dbReference>
<name>A0A398CET3_9BACL</name>
<keyword evidence="6" id="KW-0119">Carbohydrate metabolism</keyword>
<evidence type="ECO:0000256" key="5">
    <source>
        <dbReference type="ARBA" id="ARBA00022840"/>
    </source>
</evidence>
<evidence type="ECO:0000256" key="6">
    <source>
        <dbReference type="ARBA" id="ARBA00023277"/>
    </source>
</evidence>
<dbReference type="RefSeq" id="WP_119152500.1">
    <property type="nucleotide sequence ID" value="NZ_JBHSOV010000044.1"/>
</dbReference>
<dbReference type="InterPro" id="IPR010737">
    <property type="entry name" value="4-carb_acid_sugar_kinase_N"/>
</dbReference>
<dbReference type="Gene3D" id="3.40.980.20">
    <property type="entry name" value="Four-carbon acid sugar kinase, nucleotide binding domain"/>
    <property type="match status" value="1"/>
</dbReference>
<dbReference type="GO" id="GO:0016301">
    <property type="term" value="F:kinase activity"/>
    <property type="evidence" value="ECO:0007669"/>
    <property type="project" value="UniProtKB-KW"/>
</dbReference>
<comment type="caution">
    <text evidence="9">The sequence shown here is derived from an EMBL/GenBank/DDBJ whole genome shotgun (WGS) entry which is preliminary data.</text>
</comment>
<evidence type="ECO:0000256" key="2">
    <source>
        <dbReference type="ARBA" id="ARBA00022679"/>
    </source>
</evidence>
<dbReference type="Pfam" id="PF17042">
    <property type="entry name" value="NBD_C"/>
    <property type="match status" value="1"/>
</dbReference>
<keyword evidence="2" id="KW-0808">Transferase</keyword>
<accession>A0A398CET3</accession>
<sequence length="482" mass="51679">MRTRLTNEPQADRGEATAEAAFSGCRPAKLLCYYGDDFTGSTDVLESLFRAGVKTALFLEPPSDDRLRGRFASMDAFGVAGVGRSLTPEEAKRELRPIFETLKKAGAAVVHYKICSTFDSSPGIGNIAAAAEVGRDVFGDEYIPLLAGVPYLGRYTLFGNHFAAAGGEVHRLDRHPTMSRHPITPMKEADLRKHLAEQGEHSVSLMDILALDGPLPEVRERMRRRLELEKPDMMLFDVLDEARLETVGRLIWEEACRVEGRGRFVIGSSGIEYALGACWKSEGLTGSGTEVPTSVPSVDRLLVVSGSCSPITESQIDSALRAGFAGIRVPVDELLGEEQAAQARMRLLEEAKARLDEGKSVLLYSAAGPGDSSIELFRAALTAGGFRADDSSRLLGSILGSLARELIVGSGLTRLVVAGGDTSGYVTRELGLYALECAAALTPGGPLCRASSDDARLEGLELVLKGGQVGGVDFFERVRRGS</sequence>
<feature type="domain" description="Four-carbon acid sugar kinase N-terminal" evidence="7">
    <location>
        <begin position="32"/>
        <end position="275"/>
    </location>
</feature>
<evidence type="ECO:0000256" key="4">
    <source>
        <dbReference type="ARBA" id="ARBA00022777"/>
    </source>
</evidence>
<comment type="similarity">
    <text evidence="1">Belongs to the four-carbon acid sugar kinase family.</text>
</comment>
<dbReference type="AlphaFoldDB" id="A0A398CET3"/>
<dbReference type="InterPro" id="IPR042213">
    <property type="entry name" value="NBD_C_sf"/>
</dbReference>
<reference evidence="9 10" key="1">
    <citation type="submission" date="2018-09" db="EMBL/GenBank/DDBJ databases">
        <title>Cohnella cavernae sp. nov., isolated from a karst cave.</title>
        <authorList>
            <person name="Zhu H."/>
        </authorList>
    </citation>
    <scope>NUCLEOTIDE SEQUENCE [LARGE SCALE GENOMIC DNA]</scope>
    <source>
        <strain evidence="9 10">K2E09-144</strain>
    </source>
</reference>
<evidence type="ECO:0000259" key="8">
    <source>
        <dbReference type="Pfam" id="PF17042"/>
    </source>
</evidence>
<dbReference type="EMBL" id="QXJM01000056">
    <property type="protein sequence ID" value="RIE00382.1"/>
    <property type="molecule type" value="Genomic_DNA"/>
</dbReference>
<evidence type="ECO:0000256" key="3">
    <source>
        <dbReference type="ARBA" id="ARBA00022741"/>
    </source>
</evidence>
<evidence type="ECO:0000259" key="7">
    <source>
        <dbReference type="Pfam" id="PF07005"/>
    </source>
</evidence>
<dbReference type="Gene3D" id="3.40.50.10840">
    <property type="entry name" value="Putative sugar-binding, N-terminal domain"/>
    <property type="match status" value="1"/>
</dbReference>
<protein>
    <submittedName>
        <fullName evidence="9">Four-carbon acid sugar kinase family protein</fullName>
    </submittedName>
</protein>
<dbReference type="SUPFAM" id="SSF142764">
    <property type="entry name" value="YgbK-like"/>
    <property type="match status" value="1"/>
</dbReference>
<dbReference type="GO" id="GO:0005524">
    <property type="term" value="F:ATP binding"/>
    <property type="evidence" value="ECO:0007669"/>
    <property type="project" value="UniProtKB-KW"/>
</dbReference>
<keyword evidence="4 9" id="KW-0418">Kinase</keyword>
<evidence type="ECO:0000313" key="9">
    <source>
        <dbReference type="EMBL" id="RIE00382.1"/>
    </source>
</evidence>
<dbReference type="Proteomes" id="UP000266340">
    <property type="component" value="Unassembled WGS sequence"/>
</dbReference>
<gene>
    <name evidence="9" type="ORF">D3H35_28600</name>
</gene>
<dbReference type="Pfam" id="PF07005">
    <property type="entry name" value="SBD_N"/>
    <property type="match status" value="1"/>
</dbReference>
<dbReference type="InterPro" id="IPR037051">
    <property type="entry name" value="4-carb_acid_sugar_kinase_N_sf"/>
</dbReference>
<keyword evidence="3" id="KW-0547">Nucleotide-binding</keyword>
<organism evidence="9 10">
    <name type="scientific">Cohnella faecalis</name>
    <dbReference type="NCBI Taxonomy" id="2315694"/>
    <lineage>
        <taxon>Bacteria</taxon>
        <taxon>Bacillati</taxon>
        <taxon>Bacillota</taxon>
        <taxon>Bacilli</taxon>
        <taxon>Bacillales</taxon>
        <taxon>Paenibacillaceae</taxon>
        <taxon>Cohnella</taxon>
    </lineage>
</organism>
<feature type="domain" description="Four-carbon acid sugar kinase nucleotide binding" evidence="8">
    <location>
        <begin position="302"/>
        <end position="475"/>
    </location>
</feature>
<keyword evidence="10" id="KW-1185">Reference proteome</keyword>
<keyword evidence="5" id="KW-0067">ATP-binding</keyword>